<dbReference type="EMBL" id="AMCI01000338">
    <property type="protein sequence ID" value="EJX09676.1"/>
    <property type="molecule type" value="Genomic_DNA"/>
</dbReference>
<reference evidence="1" key="1">
    <citation type="journal article" date="2012" name="PLoS ONE">
        <title>Gene sets for utilization of primary and secondary nutrition supplies in the distal gut of endangered iberian lynx.</title>
        <authorList>
            <person name="Alcaide M."/>
            <person name="Messina E."/>
            <person name="Richter M."/>
            <person name="Bargiela R."/>
            <person name="Peplies J."/>
            <person name="Huws S.A."/>
            <person name="Newbold C.J."/>
            <person name="Golyshin P.N."/>
            <person name="Simon M.A."/>
            <person name="Lopez G."/>
            <person name="Yakimov M.M."/>
            <person name="Ferrer M."/>
        </authorList>
    </citation>
    <scope>NUCLEOTIDE SEQUENCE</scope>
</reference>
<protein>
    <submittedName>
        <fullName evidence="1">Uncharacterized protein</fullName>
    </submittedName>
</protein>
<name>J9D9Z4_9ZZZZ</name>
<evidence type="ECO:0000313" key="1">
    <source>
        <dbReference type="EMBL" id="EJX09676.1"/>
    </source>
</evidence>
<accession>J9D9Z4</accession>
<comment type="caution">
    <text evidence="1">The sequence shown here is derived from an EMBL/GenBank/DDBJ whole genome shotgun (WGS) entry which is preliminary data.</text>
</comment>
<gene>
    <name evidence="1" type="ORF">EVA_02218</name>
</gene>
<sequence length="115" mass="13014">MSLVYEAGCSFRHGDFLTCVGKLDLVCFLVDNHTLRCGNFNYRISAEVKLLTLCKSVFICGNSIYDLALCITECSVRRDNIFCCGNLIDRTCKTFHFIDRLINHIGIFLSGDVYP</sequence>
<dbReference type="AlphaFoldDB" id="J9D9Z4"/>
<proteinExistence type="predicted"/>
<organism evidence="1">
    <name type="scientific">gut metagenome</name>
    <dbReference type="NCBI Taxonomy" id="749906"/>
    <lineage>
        <taxon>unclassified sequences</taxon>
        <taxon>metagenomes</taxon>
        <taxon>organismal metagenomes</taxon>
    </lineage>
</organism>